<evidence type="ECO:0000313" key="3">
    <source>
        <dbReference type="Proteomes" id="UP001318860"/>
    </source>
</evidence>
<reference evidence="2 3" key="1">
    <citation type="journal article" date="2021" name="Comput. Struct. Biotechnol. J.">
        <title>De novo genome assembly of the potent medicinal plant Rehmannia glutinosa using nanopore technology.</title>
        <authorList>
            <person name="Ma L."/>
            <person name="Dong C."/>
            <person name="Song C."/>
            <person name="Wang X."/>
            <person name="Zheng X."/>
            <person name="Niu Y."/>
            <person name="Chen S."/>
            <person name="Feng W."/>
        </authorList>
    </citation>
    <scope>NUCLEOTIDE SEQUENCE [LARGE SCALE GENOMIC DNA]</scope>
    <source>
        <strain evidence="2">DH-2019</strain>
    </source>
</reference>
<keyword evidence="3" id="KW-1185">Reference proteome</keyword>
<organism evidence="2 3">
    <name type="scientific">Rehmannia glutinosa</name>
    <name type="common">Chinese foxglove</name>
    <dbReference type="NCBI Taxonomy" id="99300"/>
    <lineage>
        <taxon>Eukaryota</taxon>
        <taxon>Viridiplantae</taxon>
        <taxon>Streptophyta</taxon>
        <taxon>Embryophyta</taxon>
        <taxon>Tracheophyta</taxon>
        <taxon>Spermatophyta</taxon>
        <taxon>Magnoliopsida</taxon>
        <taxon>eudicotyledons</taxon>
        <taxon>Gunneridae</taxon>
        <taxon>Pentapetalae</taxon>
        <taxon>asterids</taxon>
        <taxon>lamiids</taxon>
        <taxon>Lamiales</taxon>
        <taxon>Orobanchaceae</taxon>
        <taxon>Rehmannieae</taxon>
        <taxon>Rehmannia</taxon>
    </lineage>
</organism>
<name>A0ABR0WZ43_REHGL</name>
<feature type="compositionally biased region" description="Basic and acidic residues" evidence="1">
    <location>
        <begin position="24"/>
        <end position="44"/>
    </location>
</feature>
<gene>
    <name evidence="2" type="ORF">DH2020_012210</name>
</gene>
<dbReference type="Proteomes" id="UP001318860">
    <property type="component" value="Unassembled WGS sequence"/>
</dbReference>
<sequence>MESTQEYAIKVAYVLNPDLPEIPAPKDGESDQVKKQREKRQEDEVMCRGHILNTLSDTLYNLFTVKIPRETGNT</sequence>
<evidence type="ECO:0000313" key="2">
    <source>
        <dbReference type="EMBL" id="KAK6152571.1"/>
    </source>
</evidence>
<protein>
    <submittedName>
        <fullName evidence="2">Uncharacterized protein</fullName>
    </submittedName>
</protein>
<dbReference type="EMBL" id="JABTTQ020000006">
    <property type="protein sequence ID" value="KAK6152571.1"/>
    <property type="molecule type" value="Genomic_DNA"/>
</dbReference>
<accession>A0ABR0WZ43</accession>
<feature type="region of interest" description="Disordered" evidence="1">
    <location>
        <begin position="19"/>
        <end position="44"/>
    </location>
</feature>
<comment type="caution">
    <text evidence="2">The sequence shown here is derived from an EMBL/GenBank/DDBJ whole genome shotgun (WGS) entry which is preliminary data.</text>
</comment>
<proteinExistence type="predicted"/>
<evidence type="ECO:0000256" key="1">
    <source>
        <dbReference type="SAM" id="MobiDB-lite"/>
    </source>
</evidence>